<dbReference type="Proteomes" id="UP000306324">
    <property type="component" value="Unassembled WGS sequence"/>
</dbReference>
<dbReference type="EMBL" id="SWAD01000183">
    <property type="protein sequence ID" value="TMQ74581.1"/>
    <property type="molecule type" value="Genomic_DNA"/>
</dbReference>
<gene>
    <name evidence="1" type="ORF">ACCUM_4284</name>
</gene>
<organism evidence="1 2">
    <name type="scientific">Candidatus Accumulibacter phosphatis</name>
    <dbReference type="NCBI Taxonomy" id="327160"/>
    <lineage>
        <taxon>Bacteria</taxon>
        <taxon>Pseudomonadati</taxon>
        <taxon>Pseudomonadota</taxon>
        <taxon>Betaproteobacteria</taxon>
        <taxon>Candidatus Accumulibacter</taxon>
    </lineage>
</organism>
<protein>
    <submittedName>
        <fullName evidence="1">Uncharacterized protein</fullName>
    </submittedName>
</protein>
<evidence type="ECO:0000313" key="1">
    <source>
        <dbReference type="EMBL" id="TMQ74581.1"/>
    </source>
</evidence>
<evidence type="ECO:0000313" key="2">
    <source>
        <dbReference type="Proteomes" id="UP000306324"/>
    </source>
</evidence>
<comment type="caution">
    <text evidence="1">The sequence shown here is derived from an EMBL/GenBank/DDBJ whole genome shotgun (WGS) entry which is preliminary data.</text>
</comment>
<keyword evidence="2" id="KW-1185">Reference proteome</keyword>
<dbReference type="AlphaFoldDB" id="A0A5S4EH49"/>
<accession>A0A5S4EH49</accession>
<reference evidence="1 2" key="1">
    <citation type="submission" date="2019-04" db="EMBL/GenBank/DDBJ databases">
        <title>A novel phosphate-accumulating bacterium identified in bioreactor for phosphate removal from wastewater.</title>
        <authorList>
            <person name="Kotlyarov R.Y."/>
            <person name="Beletsky A.V."/>
            <person name="Kallistova A.Y."/>
            <person name="Dorofeev A.G."/>
            <person name="Nikolaev Y.Y."/>
            <person name="Pimenov N.V."/>
            <person name="Ravin N.V."/>
            <person name="Mardanov A.V."/>
        </authorList>
    </citation>
    <scope>NUCLEOTIDE SEQUENCE [LARGE SCALE GENOMIC DNA]</scope>
    <source>
        <strain evidence="1 2">Bin19</strain>
    </source>
</reference>
<name>A0A5S4EH49_9PROT</name>
<sequence length="40" mass="4214">MFNFVVLEVFTPLAGDGVVTGGPALPSLKSVRRLDERPGA</sequence>
<proteinExistence type="predicted"/>